<evidence type="ECO:0000313" key="3">
    <source>
        <dbReference type="Proteomes" id="UP000005239"/>
    </source>
</evidence>
<accession>A0A8R1Z0V2</accession>
<accession>A0A2A6BPV9</accession>
<protein>
    <submittedName>
        <fullName evidence="2">Uncharacterized protein</fullName>
    </submittedName>
</protein>
<dbReference type="Proteomes" id="UP000005239">
    <property type="component" value="Unassembled WGS sequence"/>
</dbReference>
<proteinExistence type="predicted"/>
<feature type="region of interest" description="Disordered" evidence="1">
    <location>
        <begin position="26"/>
        <end position="61"/>
    </location>
</feature>
<gene>
    <name evidence="2" type="primary">WBGene00282725</name>
</gene>
<keyword evidence="3" id="KW-1185">Reference proteome</keyword>
<reference evidence="3" key="1">
    <citation type="journal article" date="2008" name="Nat. Genet.">
        <title>The Pristionchus pacificus genome provides a unique perspective on nematode lifestyle and parasitism.</title>
        <authorList>
            <person name="Dieterich C."/>
            <person name="Clifton S.W."/>
            <person name="Schuster L.N."/>
            <person name="Chinwalla A."/>
            <person name="Delehaunty K."/>
            <person name="Dinkelacker I."/>
            <person name="Fulton L."/>
            <person name="Fulton R."/>
            <person name="Godfrey J."/>
            <person name="Minx P."/>
            <person name="Mitreva M."/>
            <person name="Roeseler W."/>
            <person name="Tian H."/>
            <person name="Witte H."/>
            <person name="Yang S.P."/>
            <person name="Wilson R.K."/>
            <person name="Sommer R.J."/>
        </authorList>
    </citation>
    <scope>NUCLEOTIDE SEQUENCE [LARGE SCALE GENOMIC DNA]</scope>
    <source>
        <strain evidence="3">PS312</strain>
    </source>
</reference>
<evidence type="ECO:0000313" key="2">
    <source>
        <dbReference type="EnsemblMetazoa" id="PPA44356.1"/>
    </source>
</evidence>
<dbReference type="EnsemblMetazoa" id="PPA44356.1">
    <property type="protein sequence ID" value="PPA44356.1"/>
    <property type="gene ID" value="WBGene00282725"/>
</dbReference>
<dbReference type="AlphaFoldDB" id="A0A2A6BPV9"/>
<name>A0A2A6BPV9_PRIPA</name>
<feature type="compositionally biased region" description="Polar residues" evidence="1">
    <location>
        <begin position="26"/>
        <end position="41"/>
    </location>
</feature>
<reference evidence="2" key="2">
    <citation type="submission" date="2022-06" db="UniProtKB">
        <authorList>
            <consortium name="EnsemblMetazoa"/>
        </authorList>
    </citation>
    <scope>IDENTIFICATION</scope>
    <source>
        <strain evidence="2">PS312</strain>
    </source>
</reference>
<sequence length="61" mass="7012">MLANNPNKNDIEALNFEHCRYVKQATSKRISEKNTGNTKNLSVLFKSPTAMRNPSIRMTMR</sequence>
<organism evidence="2 3">
    <name type="scientific">Pristionchus pacificus</name>
    <name type="common">Parasitic nematode worm</name>
    <dbReference type="NCBI Taxonomy" id="54126"/>
    <lineage>
        <taxon>Eukaryota</taxon>
        <taxon>Metazoa</taxon>
        <taxon>Ecdysozoa</taxon>
        <taxon>Nematoda</taxon>
        <taxon>Chromadorea</taxon>
        <taxon>Rhabditida</taxon>
        <taxon>Rhabditina</taxon>
        <taxon>Diplogasteromorpha</taxon>
        <taxon>Diplogasteroidea</taxon>
        <taxon>Neodiplogasteridae</taxon>
        <taxon>Pristionchus</taxon>
    </lineage>
</organism>
<evidence type="ECO:0000256" key="1">
    <source>
        <dbReference type="SAM" id="MobiDB-lite"/>
    </source>
</evidence>